<dbReference type="PRINTS" id="PR00990">
    <property type="entry name" value="RIBOKINASE"/>
</dbReference>
<dbReference type="AlphaFoldDB" id="A0A8T2QJL9"/>
<dbReference type="CDD" id="cd01941">
    <property type="entry name" value="YeiC_kinase_like"/>
    <property type="match status" value="1"/>
</dbReference>
<gene>
    <name evidence="7" type="ORF">KP509_34G039600</name>
</gene>
<feature type="domain" description="Carbohydrate kinase PfkB" evidence="6">
    <location>
        <begin position="45"/>
        <end position="291"/>
    </location>
</feature>
<keyword evidence="2 5" id="KW-0808">Transferase</keyword>
<evidence type="ECO:0000313" key="8">
    <source>
        <dbReference type="Proteomes" id="UP000825935"/>
    </source>
</evidence>
<comment type="similarity">
    <text evidence="1 5">Belongs to the carbohydrate kinase PfkB family.</text>
</comment>
<keyword evidence="3" id="KW-0479">Metal-binding</keyword>
<reference evidence="7" key="1">
    <citation type="submission" date="2021-08" db="EMBL/GenBank/DDBJ databases">
        <title>WGS assembly of Ceratopteris richardii.</title>
        <authorList>
            <person name="Marchant D.B."/>
            <person name="Chen G."/>
            <person name="Jenkins J."/>
            <person name="Shu S."/>
            <person name="Leebens-Mack J."/>
            <person name="Grimwood J."/>
            <person name="Schmutz J."/>
            <person name="Soltis P."/>
            <person name="Soltis D."/>
            <person name="Chen Z.-H."/>
        </authorList>
    </citation>
    <scope>NUCLEOTIDE SEQUENCE</scope>
    <source>
        <strain evidence="7">Whitten #5841</strain>
        <tissue evidence="7">Leaf</tissue>
    </source>
</reference>
<dbReference type="InterPro" id="IPR002139">
    <property type="entry name" value="Ribo/fructo_kinase"/>
</dbReference>
<dbReference type="InterPro" id="IPR011611">
    <property type="entry name" value="PfkB_dom"/>
</dbReference>
<dbReference type="Proteomes" id="UP000825935">
    <property type="component" value="Chromosome 34"/>
</dbReference>
<organism evidence="7 8">
    <name type="scientific">Ceratopteris richardii</name>
    <name type="common">Triangle waterfern</name>
    <dbReference type="NCBI Taxonomy" id="49495"/>
    <lineage>
        <taxon>Eukaryota</taxon>
        <taxon>Viridiplantae</taxon>
        <taxon>Streptophyta</taxon>
        <taxon>Embryophyta</taxon>
        <taxon>Tracheophyta</taxon>
        <taxon>Polypodiopsida</taxon>
        <taxon>Polypodiidae</taxon>
        <taxon>Polypodiales</taxon>
        <taxon>Pteridineae</taxon>
        <taxon>Pteridaceae</taxon>
        <taxon>Parkerioideae</taxon>
        <taxon>Ceratopteris</taxon>
    </lineage>
</organism>
<evidence type="ECO:0000259" key="6">
    <source>
        <dbReference type="Pfam" id="PF00294"/>
    </source>
</evidence>
<evidence type="ECO:0000256" key="5">
    <source>
        <dbReference type="RuleBase" id="RU003704"/>
    </source>
</evidence>
<dbReference type="OrthoDB" id="198885at2759"/>
<dbReference type="GO" id="GO:0016798">
    <property type="term" value="F:hydrolase activity, acting on glycosyl bonds"/>
    <property type="evidence" value="ECO:0007669"/>
    <property type="project" value="TreeGrafter"/>
</dbReference>
<keyword evidence="4 5" id="KW-0418">Kinase</keyword>
<dbReference type="GO" id="GO:0005737">
    <property type="term" value="C:cytoplasm"/>
    <property type="evidence" value="ECO:0007669"/>
    <property type="project" value="TreeGrafter"/>
</dbReference>
<dbReference type="Pfam" id="PF00294">
    <property type="entry name" value="PfkB"/>
    <property type="match status" value="2"/>
</dbReference>
<name>A0A8T2QJL9_CERRI</name>
<evidence type="ECO:0000256" key="4">
    <source>
        <dbReference type="ARBA" id="ARBA00022777"/>
    </source>
</evidence>
<accession>A0A8T2QJL9</accession>
<dbReference type="GO" id="GO:0016301">
    <property type="term" value="F:kinase activity"/>
    <property type="evidence" value="ECO:0007669"/>
    <property type="project" value="UniProtKB-KW"/>
</dbReference>
<sequence>MEDALNRRLDVVRRHLSPALLSINQCYRPSAAAADEPLVVEGDPVVIGAMVLDIHARPLISEIRPGTTTPGIVQYVKGGVGRNIAECISKLGLSPFFISVLGQDMAGDLLIAHWRSMGLRIDGICRVSDVSTPVVSAVFDENGELAGAVADTHSFEKHLTPEWISRFQSQIKSASLVVLDANLSEVALQAACELAKEARVPVWFEPVSFSKSVRHSSISSHLMFVSPNEAELVAMSEGTCCKLENTFSSQNCSNNVQSILSILEVHIQKLLDDGIMFIVLTLGALGVVLCWHGTQTLSGNEKLSELKGNHIQTLNKPIPSNVCYVHFPALPASVVSVSGAGDCFVAGVLATLCGHRGLYESIAFGIAVARHAVQSEMNVPTSLCRVQLTANAQEVLSSARHL</sequence>
<evidence type="ECO:0000256" key="1">
    <source>
        <dbReference type="ARBA" id="ARBA00010688"/>
    </source>
</evidence>
<dbReference type="SUPFAM" id="SSF53613">
    <property type="entry name" value="Ribokinase-like"/>
    <property type="match status" value="1"/>
</dbReference>
<dbReference type="EMBL" id="CM035439">
    <property type="protein sequence ID" value="KAH7284099.1"/>
    <property type="molecule type" value="Genomic_DNA"/>
</dbReference>
<dbReference type="Gene3D" id="3.40.1190.20">
    <property type="match status" value="1"/>
</dbReference>
<keyword evidence="8" id="KW-1185">Reference proteome</keyword>
<dbReference type="PROSITE" id="PS00583">
    <property type="entry name" value="PFKB_KINASES_1"/>
    <property type="match status" value="1"/>
</dbReference>
<evidence type="ECO:0000256" key="3">
    <source>
        <dbReference type="ARBA" id="ARBA00022723"/>
    </source>
</evidence>
<dbReference type="GO" id="GO:0004730">
    <property type="term" value="F:pseudouridylate synthase activity"/>
    <property type="evidence" value="ECO:0007669"/>
    <property type="project" value="TreeGrafter"/>
</dbReference>
<dbReference type="PROSITE" id="PS00584">
    <property type="entry name" value="PFKB_KINASES_2"/>
    <property type="match status" value="1"/>
</dbReference>
<feature type="domain" description="Carbohydrate kinase PfkB" evidence="6">
    <location>
        <begin position="325"/>
        <end position="376"/>
    </location>
</feature>
<evidence type="ECO:0000313" key="7">
    <source>
        <dbReference type="EMBL" id="KAH7284099.1"/>
    </source>
</evidence>
<dbReference type="PANTHER" id="PTHR42909:SF1">
    <property type="entry name" value="CARBOHYDRATE KINASE PFKB DOMAIN-CONTAINING PROTEIN"/>
    <property type="match status" value="1"/>
</dbReference>
<comment type="caution">
    <text evidence="7">The sequence shown here is derived from an EMBL/GenBank/DDBJ whole genome shotgun (WGS) entry which is preliminary data.</text>
</comment>
<dbReference type="PANTHER" id="PTHR42909">
    <property type="entry name" value="ZGC:136858"/>
    <property type="match status" value="1"/>
</dbReference>
<protein>
    <recommendedName>
        <fullName evidence="6">Carbohydrate kinase PfkB domain-containing protein</fullName>
    </recommendedName>
</protein>
<dbReference type="InterPro" id="IPR029056">
    <property type="entry name" value="Ribokinase-like"/>
</dbReference>
<evidence type="ECO:0000256" key="2">
    <source>
        <dbReference type="ARBA" id="ARBA00022679"/>
    </source>
</evidence>
<dbReference type="OMA" id="NISFNAC"/>
<proteinExistence type="inferred from homology"/>
<dbReference type="InterPro" id="IPR002173">
    <property type="entry name" value="Carboh/pur_kinase_PfkB_CS"/>
</dbReference>
<dbReference type="GO" id="GO:0046872">
    <property type="term" value="F:metal ion binding"/>
    <property type="evidence" value="ECO:0007669"/>
    <property type="project" value="UniProtKB-KW"/>
</dbReference>